<name>A0AAN9JW87_CANGL</name>
<dbReference type="AlphaFoldDB" id="A0AAN9JW87"/>
<evidence type="ECO:0000313" key="2">
    <source>
        <dbReference type="EMBL" id="KAK7306128.1"/>
    </source>
</evidence>
<keyword evidence="3" id="KW-1185">Reference proteome</keyword>
<dbReference type="Proteomes" id="UP001367508">
    <property type="component" value="Unassembled WGS sequence"/>
</dbReference>
<dbReference type="EMBL" id="JAYMYQ010000011">
    <property type="protein sequence ID" value="KAK7306128.1"/>
    <property type="molecule type" value="Genomic_DNA"/>
</dbReference>
<feature type="compositionally biased region" description="Polar residues" evidence="1">
    <location>
        <begin position="157"/>
        <end position="169"/>
    </location>
</feature>
<accession>A0AAN9JW87</accession>
<protein>
    <submittedName>
        <fullName evidence="2">Uncharacterized protein</fullName>
    </submittedName>
</protein>
<evidence type="ECO:0000313" key="3">
    <source>
        <dbReference type="Proteomes" id="UP001367508"/>
    </source>
</evidence>
<organism evidence="2 3">
    <name type="scientific">Canavalia gladiata</name>
    <name type="common">Sword bean</name>
    <name type="synonym">Dolichos gladiatus</name>
    <dbReference type="NCBI Taxonomy" id="3824"/>
    <lineage>
        <taxon>Eukaryota</taxon>
        <taxon>Viridiplantae</taxon>
        <taxon>Streptophyta</taxon>
        <taxon>Embryophyta</taxon>
        <taxon>Tracheophyta</taxon>
        <taxon>Spermatophyta</taxon>
        <taxon>Magnoliopsida</taxon>
        <taxon>eudicotyledons</taxon>
        <taxon>Gunneridae</taxon>
        <taxon>Pentapetalae</taxon>
        <taxon>rosids</taxon>
        <taxon>fabids</taxon>
        <taxon>Fabales</taxon>
        <taxon>Fabaceae</taxon>
        <taxon>Papilionoideae</taxon>
        <taxon>50 kb inversion clade</taxon>
        <taxon>NPAAA clade</taxon>
        <taxon>indigoferoid/millettioid clade</taxon>
        <taxon>Phaseoleae</taxon>
        <taxon>Canavalia</taxon>
    </lineage>
</organism>
<proteinExistence type="predicted"/>
<reference evidence="2 3" key="1">
    <citation type="submission" date="2024-01" db="EMBL/GenBank/DDBJ databases">
        <title>The genomes of 5 underutilized Papilionoideae crops provide insights into root nodulation and disease resistanc.</title>
        <authorList>
            <person name="Jiang F."/>
        </authorList>
    </citation>
    <scope>NUCLEOTIDE SEQUENCE [LARGE SCALE GENOMIC DNA]</scope>
    <source>
        <strain evidence="2">LVBAO_FW01</strain>
        <tissue evidence="2">Leaves</tissue>
    </source>
</reference>
<gene>
    <name evidence="2" type="ORF">VNO77_44049</name>
</gene>
<feature type="region of interest" description="Disordered" evidence="1">
    <location>
        <begin position="156"/>
        <end position="178"/>
    </location>
</feature>
<comment type="caution">
    <text evidence="2">The sequence shown here is derived from an EMBL/GenBank/DDBJ whole genome shotgun (WGS) entry which is preliminary data.</text>
</comment>
<sequence length="253" mass="28394">MARVNSITLQHHLLWSLSLPHDQHQLGGLGSTRFIHLELAHRSALEPPVVVLFRSRNHIEDQQIVVDHVSPGARLIMAACTHAYICSFHAEGYRSLKSDERLFLFIFSHEMHLHDLHHVLLHEVDSSIRKGLLVAWRCGPTDGPLVDPCSVPMLSRQKGSLSSDTTVSIPPTKPGPLPSSTTVVAQGMDKFPFFSWRSSGSSMAVTLITVHNPVIVHLYEPFAEFMDNQRTRIWKVKEIYLPRTPSTTFTIGS</sequence>
<evidence type="ECO:0000256" key="1">
    <source>
        <dbReference type="SAM" id="MobiDB-lite"/>
    </source>
</evidence>